<evidence type="ECO:0000256" key="4">
    <source>
        <dbReference type="ARBA" id="ARBA00022777"/>
    </source>
</evidence>
<keyword evidence="5" id="KW-0067">ATP-binding</keyword>
<comment type="similarity">
    <text evidence="1">Belongs to the carbohydrate kinase PfkB family.</text>
</comment>
<dbReference type="PANTHER" id="PTHR43085">
    <property type="entry name" value="HEXOKINASE FAMILY MEMBER"/>
    <property type="match status" value="1"/>
</dbReference>
<sequence>MTSSIVVSFGEILLRMSPMLEGRWLSDASMPVYVGGAEANVACALASWGQPVAYCTAMPDHYLGREMAAYLESRGVDTTPVLWTGNRVGAYYLPQGSDLQHAGVIYDRAHSSFAGLGPGMIDWDLVLQDAGWFHFSAISPALTPSVAALCREGLEAATRKGVRISVDLNYRSKLWQYGVSPVSVMPGLVEYCDLVMGNLWAAESLLGIPVDKDVHQDGNKQRYLDHSVATSEAILRRFPRCGRVAHTFRFEKVAEGLRYYATLFERERAAAAGSAAHGTASAAGRLHVSREFRTDAVVDKVGSGDCFMGGLIYASLQGWDPQQTIDFAAAAAIGKLQEKGDATHQTVSQVRTTIERHA</sequence>
<evidence type="ECO:0000256" key="3">
    <source>
        <dbReference type="ARBA" id="ARBA00022741"/>
    </source>
</evidence>
<dbReference type="EMBL" id="SODV01000001">
    <property type="protein sequence ID" value="TDW99198.1"/>
    <property type="molecule type" value="Genomic_DNA"/>
</dbReference>
<evidence type="ECO:0000256" key="5">
    <source>
        <dbReference type="ARBA" id="ARBA00022840"/>
    </source>
</evidence>
<evidence type="ECO:0000256" key="1">
    <source>
        <dbReference type="ARBA" id="ARBA00010688"/>
    </source>
</evidence>
<dbReference type="InterPro" id="IPR050306">
    <property type="entry name" value="PfkB_Carbo_kinase"/>
</dbReference>
<proteinExistence type="inferred from homology"/>
<dbReference type="PANTHER" id="PTHR43085:SF1">
    <property type="entry name" value="PSEUDOURIDINE KINASE-RELATED"/>
    <property type="match status" value="1"/>
</dbReference>
<dbReference type="AlphaFoldDB" id="A0A4R8DN34"/>
<dbReference type="InterPro" id="IPR029056">
    <property type="entry name" value="Ribokinase-like"/>
</dbReference>
<evidence type="ECO:0000259" key="6">
    <source>
        <dbReference type="Pfam" id="PF00294"/>
    </source>
</evidence>
<dbReference type="Pfam" id="PF00294">
    <property type="entry name" value="PfkB"/>
    <property type="match status" value="2"/>
</dbReference>
<evidence type="ECO:0000256" key="2">
    <source>
        <dbReference type="ARBA" id="ARBA00022679"/>
    </source>
</evidence>
<dbReference type="Gene3D" id="3.40.1190.20">
    <property type="match status" value="1"/>
</dbReference>
<keyword evidence="3" id="KW-0547">Nucleotide-binding</keyword>
<dbReference type="SUPFAM" id="SSF53613">
    <property type="entry name" value="Ribokinase-like"/>
    <property type="match status" value="1"/>
</dbReference>
<keyword evidence="8" id="KW-1185">Reference proteome</keyword>
<gene>
    <name evidence="7" type="ORF">EDB95_0207</name>
</gene>
<comment type="caution">
    <text evidence="7">The sequence shown here is derived from an EMBL/GenBank/DDBJ whole genome shotgun (WGS) entry which is preliminary data.</text>
</comment>
<feature type="domain" description="Carbohydrate kinase PfkB" evidence="6">
    <location>
        <begin position="7"/>
        <end position="214"/>
    </location>
</feature>
<name>A0A4R8DN34_9BACT</name>
<dbReference type="GO" id="GO:0016301">
    <property type="term" value="F:kinase activity"/>
    <property type="evidence" value="ECO:0007669"/>
    <property type="project" value="UniProtKB-KW"/>
</dbReference>
<organism evidence="7 8">
    <name type="scientific">Dinghuibacter silviterrae</name>
    <dbReference type="NCBI Taxonomy" id="1539049"/>
    <lineage>
        <taxon>Bacteria</taxon>
        <taxon>Pseudomonadati</taxon>
        <taxon>Bacteroidota</taxon>
        <taxon>Chitinophagia</taxon>
        <taxon>Chitinophagales</taxon>
        <taxon>Chitinophagaceae</taxon>
        <taxon>Dinghuibacter</taxon>
    </lineage>
</organism>
<dbReference type="InterPro" id="IPR011611">
    <property type="entry name" value="PfkB_dom"/>
</dbReference>
<dbReference type="GO" id="GO:0005524">
    <property type="term" value="F:ATP binding"/>
    <property type="evidence" value="ECO:0007669"/>
    <property type="project" value="UniProtKB-KW"/>
</dbReference>
<dbReference type="CDD" id="cd01166">
    <property type="entry name" value="KdgK"/>
    <property type="match status" value="1"/>
</dbReference>
<keyword evidence="2" id="KW-0808">Transferase</keyword>
<evidence type="ECO:0000313" key="7">
    <source>
        <dbReference type="EMBL" id="TDW99198.1"/>
    </source>
</evidence>
<feature type="domain" description="Carbohydrate kinase PfkB" evidence="6">
    <location>
        <begin position="290"/>
        <end position="343"/>
    </location>
</feature>
<keyword evidence="4 7" id="KW-0418">Kinase</keyword>
<dbReference type="RefSeq" id="WP_133989716.1">
    <property type="nucleotide sequence ID" value="NZ_SODV01000001.1"/>
</dbReference>
<protein>
    <submittedName>
        <fullName evidence="7">2-dehydro-3-deoxygluconokinase</fullName>
    </submittedName>
</protein>
<evidence type="ECO:0000313" key="8">
    <source>
        <dbReference type="Proteomes" id="UP000294498"/>
    </source>
</evidence>
<dbReference type="Proteomes" id="UP000294498">
    <property type="component" value="Unassembled WGS sequence"/>
</dbReference>
<accession>A0A4R8DN34</accession>
<dbReference type="OrthoDB" id="9813569at2"/>
<reference evidence="7 8" key="1">
    <citation type="submission" date="2019-03" db="EMBL/GenBank/DDBJ databases">
        <title>Genomic Encyclopedia of Type Strains, Phase IV (KMG-IV): sequencing the most valuable type-strain genomes for metagenomic binning, comparative biology and taxonomic classification.</title>
        <authorList>
            <person name="Goeker M."/>
        </authorList>
    </citation>
    <scope>NUCLEOTIDE SEQUENCE [LARGE SCALE GENOMIC DNA]</scope>
    <source>
        <strain evidence="7 8">DSM 100059</strain>
    </source>
</reference>